<dbReference type="EMBL" id="BMHP01000004">
    <property type="protein sequence ID" value="GGD89595.1"/>
    <property type="molecule type" value="Genomic_DNA"/>
</dbReference>
<gene>
    <name evidence="1" type="ORF">GCM10010911_55270</name>
</gene>
<name>A0A917E1G6_9BACL</name>
<evidence type="ECO:0000313" key="2">
    <source>
        <dbReference type="Proteomes" id="UP000612456"/>
    </source>
</evidence>
<dbReference type="Proteomes" id="UP000612456">
    <property type="component" value="Unassembled WGS sequence"/>
</dbReference>
<comment type="caution">
    <text evidence="1">The sequence shown here is derived from an EMBL/GenBank/DDBJ whole genome shotgun (WGS) entry which is preliminary data.</text>
</comment>
<keyword evidence="2" id="KW-1185">Reference proteome</keyword>
<reference evidence="1" key="1">
    <citation type="journal article" date="2014" name="Int. J. Syst. Evol. Microbiol.">
        <title>Complete genome sequence of Corynebacterium casei LMG S-19264T (=DSM 44701T), isolated from a smear-ripened cheese.</title>
        <authorList>
            <consortium name="US DOE Joint Genome Institute (JGI-PGF)"/>
            <person name="Walter F."/>
            <person name="Albersmeier A."/>
            <person name="Kalinowski J."/>
            <person name="Ruckert C."/>
        </authorList>
    </citation>
    <scope>NUCLEOTIDE SEQUENCE</scope>
    <source>
        <strain evidence="1">CGMCC 1.15178</strain>
    </source>
</reference>
<dbReference type="AlphaFoldDB" id="A0A917E1G6"/>
<reference evidence="1" key="2">
    <citation type="submission" date="2020-09" db="EMBL/GenBank/DDBJ databases">
        <authorList>
            <person name="Sun Q."/>
            <person name="Zhou Y."/>
        </authorList>
    </citation>
    <scope>NUCLEOTIDE SEQUENCE</scope>
    <source>
        <strain evidence="1">CGMCC 1.15178</strain>
    </source>
</reference>
<organism evidence="1 2">
    <name type="scientific">Paenibacillus nasutitermitis</name>
    <dbReference type="NCBI Taxonomy" id="1652958"/>
    <lineage>
        <taxon>Bacteria</taxon>
        <taxon>Bacillati</taxon>
        <taxon>Bacillota</taxon>
        <taxon>Bacilli</taxon>
        <taxon>Bacillales</taxon>
        <taxon>Paenibacillaceae</taxon>
        <taxon>Paenibacillus</taxon>
    </lineage>
</organism>
<proteinExistence type="predicted"/>
<dbReference type="RefSeq" id="WP_188997100.1">
    <property type="nucleotide sequence ID" value="NZ_BMHP01000004.1"/>
</dbReference>
<accession>A0A917E1G6</accession>
<sequence length="82" mass="9549">MSNVDEEKSAVEKAETVFITTEVITSKVYKVSPEQKEELDRLAEERMKKAREEAIPKIRKLYEQRVKELRLQQKPKADGEGN</sequence>
<evidence type="ECO:0000313" key="1">
    <source>
        <dbReference type="EMBL" id="GGD89595.1"/>
    </source>
</evidence>
<protein>
    <submittedName>
        <fullName evidence="1">Uncharacterized protein</fullName>
    </submittedName>
</protein>